<protein>
    <recommendedName>
        <fullName evidence="9">trypsin</fullName>
        <ecNumber evidence="9">3.4.21.4</ecNumber>
    </recommendedName>
</protein>
<reference evidence="11 12" key="1">
    <citation type="submission" date="2024-08" db="EMBL/GenBank/DDBJ databases">
        <title>The draft genome of Apodemus speciosus.</title>
        <authorList>
            <person name="Nabeshima K."/>
            <person name="Suzuki S."/>
            <person name="Onuma M."/>
        </authorList>
    </citation>
    <scope>NUCLEOTIDE SEQUENCE [LARGE SCALE GENOMIC DNA]</scope>
    <source>
        <strain evidence="11">IB14-021</strain>
    </source>
</reference>
<evidence type="ECO:0000256" key="1">
    <source>
        <dbReference type="ARBA" id="ARBA00004613"/>
    </source>
</evidence>
<evidence type="ECO:0000256" key="5">
    <source>
        <dbReference type="ARBA" id="ARBA00022801"/>
    </source>
</evidence>
<keyword evidence="7" id="KW-1015">Disulfide bond</keyword>
<gene>
    <name evidence="11" type="ORF">APTSU1_000595900</name>
</gene>
<evidence type="ECO:0000313" key="12">
    <source>
        <dbReference type="Proteomes" id="UP001623349"/>
    </source>
</evidence>
<sequence length="145" mass="15400">MWSVDNDIMLIKLKSPATLNSKVSTIPLPQSCPSAGTECLVSGWGLTKVDSEGASVLQCLDAPVLSDSVCHKAYPRKITNNMFCLGFLEGGKDSCQLDSGGPVVCNGQVQGIVSWGDGCALEGKPGVYTKVCNYLNWINQTIAEN</sequence>
<feature type="domain" description="Peptidase S1" evidence="10">
    <location>
        <begin position="1"/>
        <end position="143"/>
    </location>
</feature>
<keyword evidence="4" id="KW-0222">Digestion</keyword>
<dbReference type="Proteomes" id="UP001623349">
    <property type="component" value="Unassembled WGS sequence"/>
</dbReference>
<dbReference type="EC" id="3.4.21.4" evidence="9"/>
<dbReference type="CDD" id="cd00190">
    <property type="entry name" value="Tryp_SPc"/>
    <property type="match status" value="1"/>
</dbReference>
<dbReference type="SUPFAM" id="SSF50494">
    <property type="entry name" value="Trypsin-like serine proteases"/>
    <property type="match status" value="1"/>
</dbReference>
<keyword evidence="6" id="KW-0720">Serine protease</keyword>
<dbReference type="PROSITE" id="PS50240">
    <property type="entry name" value="TRYPSIN_DOM"/>
    <property type="match status" value="1"/>
</dbReference>
<evidence type="ECO:0000256" key="6">
    <source>
        <dbReference type="ARBA" id="ARBA00022825"/>
    </source>
</evidence>
<comment type="catalytic activity">
    <reaction evidence="8">
        <text>Preferential cleavage: Arg-|-Xaa, Lys-|-Xaa.</text>
        <dbReference type="EC" id="3.4.21.4"/>
    </reaction>
</comment>
<evidence type="ECO:0000256" key="4">
    <source>
        <dbReference type="ARBA" id="ARBA00022757"/>
    </source>
</evidence>
<keyword evidence="12" id="KW-1185">Reference proteome</keyword>
<evidence type="ECO:0000256" key="2">
    <source>
        <dbReference type="ARBA" id="ARBA00022525"/>
    </source>
</evidence>
<keyword evidence="5" id="KW-0378">Hydrolase</keyword>
<evidence type="ECO:0000256" key="8">
    <source>
        <dbReference type="ARBA" id="ARBA00036320"/>
    </source>
</evidence>
<dbReference type="InterPro" id="IPR043504">
    <property type="entry name" value="Peptidase_S1_PA_chymotrypsin"/>
</dbReference>
<name>A0ABQ0EUM2_APOSI</name>
<dbReference type="InterPro" id="IPR001254">
    <property type="entry name" value="Trypsin_dom"/>
</dbReference>
<evidence type="ECO:0000313" key="11">
    <source>
        <dbReference type="EMBL" id="GAB1290729.1"/>
    </source>
</evidence>
<dbReference type="PANTHER" id="PTHR24264:SF15">
    <property type="entry name" value="RIKEN CDNA 2210010C04 GENE"/>
    <property type="match status" value="1"/>
</dbReference>
<evidence type="ECO:0000259" key="10">
    <source>
        <dbReference type="PROSITE" id="PS50240"/>
    </source>
</evidence>
<dbReference type="InterPro" id="IPR001314">
    <property type="entry name" value="Peptidase_S1A"/>
</dbReference>
<evidence type="ECO:0000256" key="7">
    <source>
        <dbReference type="ARBA" id="ARBA00023157"/>
    </source>
</evidence>
<evidence type="ECO:0000256" key="9">
    <source>
        <dbReference type="ARBA" id="ARBA00038868"/>
    </source>
</evidence>
<dbReference type="InterPro" id="IPR050127">
    <property type="entry name" value="Serine_Proteases_S1"/>
</dbReference>
<keyword evidence="3" id="KW-0645">Protease</keyword>
<keyword evidence="2" id="KW-0964">Secreted</keyword>
<dbReference type="Gene3D" id="2.40.10.10">
    <property type="entry name" value="Trypsin-like serine proteases"/>
    <property type="match status" value="2"/>
</dbReference>
<organism evidence="11 12">
    <name type="scientific">Apodemus speciosus</name>
    <name type="common">Large Japanese field mouse</name>
    <dbReference type="NCBI Taxonomy" id="105296"/>
    <lineage>
        <taxon>Eukaryota</taxon>
        <taxon>Metazoa</taxon>
        <taxon>Chordata</taxon>
        <taxon>Craniata</taxon>
        <taxon>Vertebrata</taxon>
        <taxon>Euteleostomi</taxon>
        <taxon>Mammalia</taxon>
        <taxon>Eutheria</taxon>
        <taxon>Euarchontoglires</taxon>
        <taxon>Glires</taxon>
        <taxon>Rodentia</taxon>
        <taxon>Myomorpha</taxon>
        <taxon>Muroidea</taxon>
        <taxon>Muridae</taxon>
        <taxon>Murinae</taxon>
        <taxon>Apodemus</taxon>
    </lineage>
</organism>
<evidence type="ECO:0000256" key="3">
    <source>
        <dbReference type="ARBA" id="ARBA00022670"/>
    </source>
</evidence>
<dbReference type="SMART" id="SM00020">
    <property type="entry name" value="Tryp_SPc"/>
    <property type="match status" value="1"/>
</dbReference>
<comment type="caution">
    <text evidence="11">The sequence shown here is derived from an EMBL/GenBank/DDBJ whole genome shotgun (WGS) entry which is preliminary data.</text>
</comment>
<dbReference type="PANTHER" id="PTHR24264">
    <property type="entry name" value="TRYPSIN-RELATED"/>
    <property type="match status" value="1"/>
</dbReference>
<dbReference type="PRINTS" id="PR00722">
    <property type="entry name" value="CHYMOTRYPSIN"/>
</dbReference>
<dbReference type="Pfam" id="PF00089">
    <property type="entry name" value="Trypsin"/>
    <property type="match status" value="1"/>
</dbReference>
<comment type="subcellular location">
    <subcellularLocation>
        <location evidence="1">Secreted</location>
    </subcellularLocation>
</comment>
<proteinExistence type="predicted"/>
<dbReference type="EMBL" id="BAAFST010000006">
    <property type="protein sequence ID" value="GAB1290729.1"/>
    <property type="molecule type" value="Genomic_DNA"/>
</dbReference>
<accession>A0ABQ0EUM2</accession>
<dbReference type="InterPro" id="IPR009003">
    <property type="entry name" value="Peptidase_S1_PA"/>
</dbReference>